<evidence type="ECO:0000256" key="1">
    <source>
        <dbReference type="SAM" id="Phobius"/>
    </source>
</evidence>
<dbReference type="STRING" id="632773.BBEV_2099"/>
<feature type="transmembrane region" description="Helical" evidence="1">
    <location>
        <begin position="96"/>
        <end position="115"/>
    </location>
</feature>
<dbReference type="RefSeq" id="WP_069365433.1">
    <property type="nucleotide sequence ID" value="NZ_CP012502.1"/>
</dbReference>
<reference evidence="2 3" key="1">
    <citation type="submission" date="2015-08" db="EMBL/GenBank/DDBJ databases">
        <title>The complete genome sequence of Bacillus beveridgei MLTeJB.</title>
        <authorList>
            <person name="Hanson T.E."/>
            <person name="Mesa C."/>
            <person name="Basesman S.M."/>
            <person name="Oremland R.S."/>
        </authorList>
    </citation>
    <scope>NUCLEOTIDE SEQUENCE [LARGE SCALE GENOMIC DNA]</scope>
    <source>
        <strain evidence="2 3">MLTeJB</strain>
    </source>
</reference>
<keyword evidence="1" id="KW-0812">Transmembrane</keyword>
<keyword evidence="3" id="KW-1185">Reference proteome</keyword>
<dbReference type="Proteomes" id="UP000094463">
    <property type="component" value="Chromosome"/>
</dbReference>
<dbReference type="AlphaFoldDB" id="A0A1D7QWQ8"/>
<keyword evidence="1" id="KW-0472">Membrane</keyword>
<organism evidence="2 3">
    <name type="scientific">Salisediminibacterium beveridgei</name>
    <dbReference type="NCBI Taxonomy" id="632773"/>
    <lineage>
        <taxon>Bacteria</taxon>
        <taxon>Bacillati</taxon>
        <taxon>Bacillota</taxon>
        <taxon>Bacilli</taxon>
        <taxon>Bacillales</taxon>
        <taxon>Bacillaceae</taxon>
        <taxon>Salisediminibacterium</taxon>
    </lineage>
</organism>
<evidence type="ECO:0000313" key="2">
    <source>
        <dbReference type="EMBL" id="AOM83457.1"/>
    </source>
</evidence>
<dbReference type="EMBL" id="CP012502">
    <property type="protein sequence ID" value="AOM83457.1"/>
    <property type="molecule type" value="Genomic_DNA"/>
</dbReference>
<proteinExistence type="predicted"/>
<feature type="transmembrane region" description="Helical" evidence="1">
    <location>
        <begin position="151"/>
        <end position="176"/>
    </location>
</feature>
<keyword evidence="1" id="KW-1133">Transmembrane helix</keyword>
<feature type="transmembrane region" description="Helical" evidence="1">
    <location>
        <begin position="51"/>
        <end position="75"/>
    </location>
</feature>
<dbReference type="InterPro" id="IPR035289">
    <property type="entry name" value="DUF5366"/>
</dbReference>
<gene>
    <name evidence="2" type="ORF">BBEV_2099</name>
</gene>
<name>A0A1D7QWQ8_9BACI</name>
<dbReference type="Pfam" id="PF17328">
    <property type="entry name" value="DUF5366"/>
    <property type="match status" value="1"/>
</dbReference>
<dbReference type="KEGG" id="bbev:BBEV_2099"/>
<protein>
    <recommendedName>
        <fullName evidence="4">YufK family protein</fullName>
    </recommendedName>
</protein>
<evidence type="ECO:0008006" key="4">
    <source>
        <dbReference type="Google" id="ProtNLM"/>
    </source>
</evidence>
<dbReference type="PATRIC" id="fig|632773.3.peg.2212"/>
<feature type="transmembrane region" description="Helical" evidence="1">
    <location>
        <begin position="121"/>
        <end position="139"/>
    </location>
</feature>
<feature type="transmembrane region" description="Helical" evidence="1">
    <location>
        <begin position="12"/>
        <end position="31"/>
    </location>
</feature>
<sequence length="185" mass="21109">MKNAYLTSHFPLISIILYSLSFALFTSRFAIQYMDELGLYSGMVEFFSESGIQLTMLFIMWLLFFMLFAAFKLIADTINELSLLFFSKDQDGADLNRVRGGSWIFLLTSIVSLLAQIQLSVLVSVFFLACIMYFVYFIYKVSEQLSVPAVIGLVMFHLLFWGVFILAVTFAILRLYNSIIASLPV</sequence>
<accession>A0A1D7QWQ8</accession>
<evidence type="ECO:0000313" key="3">
    <source>
        <dbReference type="Proteomes" id="UP000094463"/>
    </source>
</evidence>
<dbReference type="OrthoDB" id="2739240at2"/>